<reference evidence="2 3" key="1">
    <citation type="journal article" date="2024" name="BMC Genomics">
        <title>De novo assembly and annotation of Popillia japonica's genome with initial clues to its potential as an invasive pest.</title>
        <authorList>
            <person name="Cucini C."/>
            <person name="Boschi S."/>
            <person name="Funari R."/>
            <person name="Cardaioli E."/>
            <person name="Iannotti N."/>
            <person name="Marturano G."/>
            <person name="Paoli F."/>
            <person name="Bruttini M."/>
            <person name="Carapelli A."/>
            <person name="Frati F."/>
            <person name="Nardi F."/>
        </authorList>
    </citation>
    <scope>NUCLEOTIDE SEQUENCE [LARGE SCALE GENOMIC DNA]</scope>
    <source>
        <strain evidence="2">DMR45628</strain>
    </source>
</reference>
<dbReference type="PANTHER" id="PTHR40141">
    <property type="entry name" value="3',5'-CYCLIC-AMP PHOSPHODIESTERASE-RELATED"/>
    <property type="match status" value="1"/>
</dbReference>
<feature type="region of interest" description="Disordered" evidence="1">
    <location>
        <begin position="130"/>
        <end position="228"/>
    </location>
</feature>
<name>A0AAW1MD05_POPJA</name>
<accession>A0AAW1MD05</accession>
<dbReference type="EMBL" id="JASPKY010000064">
    <property type="protein sequence ID" value="KAK9743971.1"/>
    <property type="molecule type" value="Genomic_DNA"/>
</dbReference>
<keyword evidence="3" id="KW-1185">Reference proteome</keyword>
<sequence length="310" mass="34748">MLTLLFWLWSFIRAFKHIPYPSSPPTPEPIIPLPTPSPEHPITQSPSPIESPDLEHPSELSSFTRISSESRSSLTGSRYSGISRDSSIDVGNESRHSVTSISSFSTSSRRYEIIGQRSMDSRASVTSLWSSDMSRRDSEAIPEHELEDSSDSRSFASAGSVVSSDSSRRLSESLTRRRRSSAARTTQVRRHTRRFPLTCDRRRTTGSFDVENGASPGRSPLDGAASPSAGLVLQNLPQRRESFLYRSDSDFEMSPKSMSRNSSIASERFKETESVLDRSYVQVFYDCLFCTHTEPQFLQIPIFPLYSNAN</sequence>
<feature type="compositionally biased region" description="Basic and acidic residues" evidence="1">
    <location>
        <begin position="166"/>
        <end position="175"/>
    </location>
</feature>
<proteinExistence type="predicted"/>
<feature type="compositionally biased region" description="Basic and acidic residues" evidence="1">
    <location>
        <begin position="133"/>
        <end position="144"/>
    </location>
</feature>
<evidence type="ECO:0000313" key="2">
    <source>
        <dbReference type="EMBL" id="KAK9743971.1"/>
    </source>
</evidence>
<comment type="caution">
    <text evidence="2">The sequence shown here is derived from an EMBL/GenBank/DDBJ whole genome shotgun (WGS) entry which is preliminary data.</text>
</comment>
<dbReference type="PANTHER" id="PTHR40141:SF2">
    <property type="entry name" value="3',5'-CYCLIC-AMP PHOSPHODIESTERASE"/>
    <property type="match status" value="1"/>
</dbReference>
<organism evidence="2 3">
    <name type="scientific">Popillia japonica</name>
    <name type="common">Japanese beetle</name>
    <dbReference type="NCBI Taxonomy" id="7064"/>
    <lineage>
        <taxon>Eukaryota</taxon>
        <taxon>Metazoa</taxon>
        <taxon>Ecdysozoa</taxon>
        <taxon>Arthropoda</taxon>
        <taxon>Hexapoda</taxon>
        <taxon>Insecta</taxon>
        <taxon>Pterygota</taxon>
        <taxon>Neoptera</taxon>
        <taxon>Endopterygota</taxon>
        <taxon>Coleoptera</taxon>
        <taxon>Polyphaga</taxon>
        <taxon>Scarabaeiformia</taxon>
        <taxon>Scarabaeidae</taxon>
        <taxon>Rutelinae</taxon>
        <taxon>Popillia</taxon>
    </lineage>
</organism>
<evidence type="ECO:0000313" key="3">
    <source>
        <dbReference type="Proteomes" id="UP001458880"/>
    </source>
</evidence>
<gene>
    <name evidence="2" type="ORF">QE152_g8157</name>
</gene>
<feature type="compositionally biased region" description="Pro residues" evidence="1">
    <location>
        <begin position="26"/>
        <end position="39"/>
    </location>
</feature>
<dbReference type="Proteomes" id="UP001458880">
    <property type="component" value="Unassembled WGS sequence"/>
</dbReference>
<feature type="compositionally biased region" description="Low complexity" evidence="1">
    <location>
        <begin position="59"/>
        <end position="81"/>
    </location>
</feature>
<feature type="compositionally biased region" description="Basic residues" evidence="1">
    <location>
        <begin position="176"/>
        <end position="194"/>
    </location>
</feature>
<protein>
    <submittedName>
        <fullName evidence="2">Uncharacterized protein</fullName>
    </submittedName>
</protein>
<feature type="compositionally biased region" description="Low complexity" evidence="1">
    <location>
        <begin position="152"/>
        <end position="165"/>
    </location>
</feature>
<feature type="region of interest" description="Disordered" evidence="1">
    <location>
        <begin position="26"/>
        <end position="102"/>
    </location>
</feature>
<evidence type="ECO:0000256" key="1">
    <source>
        <dbReference type="SAM" id="MobiDB-lite"/>
    </source>
</evidence>
<dbReference type="AlphaFoldDB" id="A0AAW1MD05"/>